<protein>
    <recommendedName>
        <fullName evidence="3">cyclic pyranopterin monophosphate synthase</fullName>
        <ecNumber evidence="3">4.6.1.17</ecNumber>
    </recommendedName>
</protein>
<dbReference type="AlphaFoldDB" id="A0A3B1CE78"/>
<dbReference type="InterPro" id="IPR036522">
    <property type="entry name" value="MoaC_sf"/>
</dbReference>
<proteinExistence type="inferred from homology"/>
<dbReference type="EC" id="4.6.1.17" evidence="3"/>
<sequence>MPLTHFNEQGDAHMVDVSQKTPTHRVATAVSRVTMKPETLKLMIEGKAAKGDVLGVARLAGIMAAKKTADLIPLCHPIPIHSVDIDLKADEKESCVDVRGVVTTDWKTGVEMDALTAVTVAGLTVYDMLKSVDKDMVISDIMVIEKSGGKSGHYLRTGEKSSHNESPRV</sequence>
<dbReference type="UniPathway" id="UPA00344"/>
<dbReference type="InterPro" id="IPR023045">
    <property type="entry name" value="MoaC"/>
</dbReference>
<dbReference type="InterPro" id="IPR002820">
    <property type="entry name" value="Mopterin_CF_biosynth-C_dom"/>
</dbReference>
<feature type="domain" description="Molybdopterin cofactor biosynthesis C (MoaC)" evidence="6">
    <location>
        <begin position="14"/>
        <end position="149"/>
    </location>
</feature>
<organism evidence="7">
    <name type="scientific">hydrothermal vent metagenome</name>
    <dbReference type="NCBI Taxonomy" id="652676"/>
    <lineage>
        <taxon>unclassified sequences</taxon>
        <taxon>metagenomes</taxon>
        <taxon>ecological metagenomes</taxon>
    </lineage>
</organism>
<dbReference type="GO" id="GO:0006777">
    <property type="term" value="P:Mo-molybdopterin cofactor biosynthetic process"/>
    <property type="evidence" value="ECO:0007669"/>
    <property type="project" value="UniProtKB-KW"/>
</dbReference>
<dbReference type="NCBIfam" id="TIGR00581">
    <property type="entry name" value="moaC"/>
    <property type="match status" value="1"/>
</dbReference>
<keyword evidence="4" id="KW-0501">Molybdenum cofactor biosynthesis</keyword>
<gene>
    <name evidence="7" type="ORF">MNBD_NITROSPINAE02-1414</name>
</gene>
<dbReference type="InterPro" id="IPR047594">
    <property type="entry name" value="MoaC_bact/euk"/>
</dbReference>
<evidence type="ECO:0000256" key="5">
    <source>
        <dbReference type="ARBA" id="ARBA00023239"/>
    </source>
</evidence>
<reference evidence="7" key="1">
    <citation type="submission" date="2018-06" db="EMBL/GenBank/DDBJ databases">
        <authorList>
            <person name="Zhirakovskaya E."/>
        </authorList>
    </citation>
    <scope>NUCLEOTIDE SEQUENCE</scope>
</reference>
<evidence type="ECO:0000256" key="3">
    <source>
        <dbReference type="ARBA" id="ARBA00012575"/>
    </source>
</evidence>
<evidence type="ECO:0000256" key="2">
    <source>
        <dbReference type="ARBA" id="ARBA00005046"/>
    </source>
</evidence>
<name>A0A3B1CE78_9ZZZZ</name>
<evidence type="ECO:0000313" key="7">
    <source>
        <dbReference type="EMBL" id="VAX22374.1"/>
    </source>
</evidence>
<dbReference type="Gene3D" id="3.30.70.640">
    <property type="entry name" value="Molybdopterin cofactor biosynthesis C (MoaC) domain"/>
    <property type="match status" value="1"/>
</dbReference>
<evidence type="ECO:0000256" key="4">
    <source>
        <dbReference type="ARBA" id="ARBA00023150"/>
    </source>
</evidence>
<dbReference type="NCBIfam" id="NF006870">
    <property type="entry name" value="PRK09364.1"/>
    <property type="match status" value="1"/>
</dbReference>
<dbReference type="EMBL" id="UOGE01000074">
    <property type="protein sequence ID" value="VAX22374.1"/>
    <property type="molecule type" value="Genomic_DNA"/>
</dbReference>
<evidence type="ECO:0000256" key="1">
    <source>
        <dbReference type="ARBA" id="ARBA00001637"/>
    </source>
</evidence>
<dbReference type="CDD" id="cd01420">
    <property type="entry name" value="MoaC_PE"/>
    <property type="match status" value="1"/>
</dbReference>
<keyword evidence="5" id="KW-0456">Lyase</keyword>
<dbReference type="InterPro" id="IPR050105">
    <property type="entry name" value="MoCo_biosynth_MoaA/MoaC"/>
</dbReference>
<dbReference type="PANTHER" id="PTHR22960:SF29">
    <property type="entry name" value="CYCLIC PYRANOPTERIN MONOPHOSPHATE SYNTHASE"/>
    <property type="match status" value="1"/>
</dbReference>
<dbReference type="PANTHER" id="PTHR22960">
    <property type="entry name" value="MOLYBDOPTERIN COFACTOR SYNTHESIS PROTEIN A"/>
    <property type="match status" value="1"/>
</dbReference>
<dbReference type="GO" id="GO:0061799">
    <property type="term" value="F:cyclic pyranopterin monophosphate synthase activity"/>
    <property type="evidence" value="ECO:0007669"/>
    <property type="project" value="UniProtKB-EC"/>
</dbReference>
<accession>A0A3B1CE78</accession>
<dbReference type="HAMAP" id="MF_01224_B">
    <property type="entry name" value="MoaC_B"/>
    <property type="match status" value="1"/>
</dbReference>
<comment type="catalytic activity">
    <reaction evidence="1">
        <text>(8S)-3',8-cyclo-7,8-dihydroguanosine 5'-triphosphate = cyclic pyranopterin phosphate + diphosphate</text>
        <dbReference type="Rhea" id="RHEA:49580"/>
        <dbReference type="ChEBI" id="CHEBI:33019"/>
        <dbReference type="ChEBI" id="CHEBI:59648"/>
        <dbReference type="ChEBI" id="CHEBI:131766"/>
        <dbReference type="EC" id="4.6.1.17"/>
    </reaction>
</comment>
<dbReference type="SUPFAM" id="SSF55040">
    <property type="entry name" value="Molybdenum cofactor biosynthesis protein C, MoaC"/>
    <property type="match status" value="1"/>
</dbReference>
<dbReference type="Pfam" id="PF01967">
    <property type="entry name" value="MoaC"/>
    <property type="match status" value="1"/>
</dbReference>
<comment type="pathway">
    <text evidence="2">Cofactor biosynthesis; molybdopterin biosynthesis.</text>
</comment>
<evidence type="ECO:0000259" key="6">
    <source>
        <dbReference type="Pfam" id="PF01967"/>
    </source>
</evidence>